<evidence type="ECO:0000256" key="1">
    <source>
        <dbReference type="SAM" id="MobiDB-lite"/>
    </source>
</evidence>
<feature type="region of interest" description="Disordered" evidence="1">
    <location>
        <begin position="1"/>
        <end position="35"/>
    </location>
</feature>
<evidence type="ECO:0000313" key="2">
    <source>
        <dbReference type="EMBL" id="CAJ1074907.1"/>
    </source>
</evidence>
<dbReference type="Proteomes" id="UP001178508">
    <property type="component" value="Chromosome 15"/>
</dbReference>
<organism evidence="2 3">
    <name type="scientific">Xyrichtys novacula</name>
    <name type="common">Pearly razorfish</name>
    <name type="synonym">Hemipteronotus novacula</name>
    <dbReference type="NCBI Taxonomy" id="13765"/>
    <lineage>
        <taxon>Eukaryota</taxon>
        <taxon>Metazoa</taxon>
        <taxon>Chordata</taxon>
        <taxon>Craniata</taxon>
        <taxon>Vertebrata</taxon>
        <taxon>Euteleostomi</taxon>
        <taxon>Actinopterygii</taxon>
        <taxon>Neopterygii</taxon>
        <taxon>Teleostei</taxon>
        <taxon>Neoteleostei</taxon>
        <taxon>Acanthomorphata</taxon>
        <taxon>Eupercaria</taxon>
        <taxon>Labriformes</taxon>
        <taxon>Labridae</taxon>
        <taxon>Xyrichtys</taxon>
    </lineage>
</organism>
<feature type="compositionally biased region" description="Basic and acidic residues" evidence="1">
    <location>
        <begin position="1"/>
        <end position="18"/>
    </location>
</feature>
<sequence length="78" mass="8757">MEKFKQTERLKLKPEPQRGPELTSHQRVINGSSMSHQRVINGSSTGQRVINEVNNESSTSHRRVINGSSTGQRVINES</sequence>
<dbReference type="EMBL" id="OY660878">
    <property type="protein sequence ID" value="CAJ1074907.1"/>
    <property type="molecule type" value="Genomic_DNA"/>
</dbReference>
<gene>
    <name evidence="2" type="ORF">XNOV1_A038441</name>
</gene>
<reference evidence="2" key="1">
    <citation type="submission" date="2023-08" db="EMBL/GenBank/DDBJ databases">
        <authorList>
            <person name="Alioto T."/>
            <person name="Alioto T."/>
            <person name="Gomez Garrido J."/>
        </authorList>
    </citation>
    <scope>NUCLEOTIDE SEQUENCE</scope>
</reference>
<feature type="compositionally biased region" description="Polar residues" evidence="1">
    <location>
        <begin position="66"/>
        <end position="78"/>
    </location>
</feature>
<protein>
    <submittedName>
        <fullName evidence="2">Uncharacterized protein</fullName>
    </submittedName>
</protein>
<proteinExistence type="predicted"/>
<name>A0AAV1GMX3_XYRNO</name>
<feature type="compositionally biased region" description="Polar residues" evidence="1">
    <location>
        <begin position="23"/>
        <end position="35"/>
    </location>
</feature>
<evidence type="ECO:0000313" key="3">
    <source>
        <dbReference type="Proteomes" id="UP001178508"/>
    </source>
</evidence>
<keyword evidence="3" id="KW-1185">Reference proteome</keyword>
<dbReference type="AlphaFoldDB" id="A0AAV1GMX3"/>
<accession>A0AAV1GMX3</accession>
<feature type="region of interest" description="Disordered" evidence="1">
    <location>
        <begin position="53"/>
        <end position="78"/>
    </location>
</feature>